<dbReference type="EMBL" id="OZ004257">
    <property type="protein sequence ID" value="CAK7908007.1"/>
    <property type="molecule type" value="Genomic_DNA"/>
</dbReference>
<organism evidence="8 9">
    <name type="scientific">[Candida] anglica</name>
    <dbReference type="NCBI Taxonomy" id="148631"/>
    <lineage>
        <taxon>Eukaryota</taxon>
        <taxon>Fungi</taxon>
        <taxon>Dikarya</taxon>
        <taxon>Ascomycota</taxon>
        <taxon>Saccharomycotina</taxon>
        <taxon>Pichiomycetes</taxon>
        <taxon>Debaryomycetaceae</taxon>
        <taxon>Kurtzmaniella</taxon>
    </lineage>
</organism>
<reference evidence="8 9" key="1">
    <citation type="submission" date="2024-01" db="EMBL/GenBank/DDBJ databases">
        <authorList>
            <consortium name="Genoscope - CEA"/>
            <person name="William W."/>
        </authorList>
    </citation>
    <scope>NUCLEOTIDE SEQUENCE [LARGE SCALE GENOMIC DNA]</scope>
    <source>
        <strain evidence="8 9">29B2s-10</strain>
    </source>
</reference>
<evidence type="ECO:0000256" key="4">
    <source>
        <dbReference type="ARBA" id="ARBA00038168"/>
    </source>
</evidence>
<protein>
    <recommendedName>
        <fullName evidence="7">Cytochrome b5 heme-binding domain-containing protein</fullName>
    </recommendedName>
</protein>
<dbReference type="PROSITE" id="PS50255">
    <property type="entry name" value="CYTOCHROME_B5_2"/>
    <property type="match status" value="1"/>
</dbReference>
<evidence type="ECO:0000256" key="6">
    <source>
        <dbReference type="SAM" id="Phobius"/>
    </source>
</evidence>
<feature type="compositionally biased region" description="Basic residues" evidence="5">
    <location>
        <begin position="125"/>
        <end position="137"/>
    </location>
</feature>
<keyword evidence="1" id="KW-0349">Heme</keyword>
<evidence type="ECO:0000313" key="8">
    <source>
        <dbReference type="EMBL" id="CAK7908007.1"/>
    </source>
</evidence>
<keyword evidence="3" id="KW-0408">Iron</keyword>
<dbReference type="Pfam" id="PF00173">
    <property type="entry name" value="Cyt-b5"/>
    <property type="match status" value="1"/>
</dbReference>
<dbReference type="PANTHER" id="PTHR19359:SF95">
    <property type="entry name" value="CYTOCHROME B5 TYPE B"/>
    <property type="match status" value="1"/>
</dbReference>
<dbReference type="InterPro" id="IPR036400">
    <property type="entry name" value="Cyt_B5-like_heme/steroid_sf"/>
</dbReference>
<keyword evidence="6" id="KW-0472">Membrane</keyword>
<dbReference type="Gene3D" id="3.10.120.10">
    <property type="entry name" value="Cytochrome b5-like heme/steroid binding domain"/>
    <property type="match status" value="1"/>
</dbReference>
<dbReference type="SMART" id="SM01117">
    <property type="entry name" value="Cyt-b5"/>
    <property type="match status" value="1"/>
</dbReference>
<accession>A0ABP0EH48</accession>
<evidence type="ECO:0000256" key="3">
    <source>
        <dbReference type="ARBA" id="ARBA00023004"/>
    </source>
</evidence>
<keyword evidence="6" id="KW-0812">Transmembrane</keyword>
<evidence type="ECO:0000256" key="1">
    <source>
        <dbReference type="ARBA" id="ARBA00022617"/>
    </source>
</evidence>
<proteinExistence type="inferred from homology"/>
<dbReference type="PRINTS" id="PR00363">
    <property type="entry name" value="CYTOCHROMEB5"/>
</dbReference>
<evidence type="ECO:0000313" key="9">
    <source>
        <dbReference type="Proteomes" id="UP001497600"/>
    </source>
</evidence>
<keyword evidence="6" id="KW-1133">Transmembrane helix</keyword>
<gene>
    <name evidence="8" type="ORF">CAAN4_E08086</name>
</gene>
<dbReference type="SUPFAM" id="SSF55856">
    <property type="entry name" value="Cytochrome b5-like heme/steroid binding domain"/>
    <property type="match status" value="1"/>
</dbReference>
<dbReference type="InterPro" id="IPR050668">
    <property type="entry name" value="Cytochrome_b5"/>
</dbReference>
<name>A0ABP0EH48_9ASCO</name>
<keyword evidence="2" id="KW-0479">Metal-binding</keyword>
<feature type="region of interest" description="Disordered" evidence="5">
    <location>
        <begin position="100"/>
        <end position="140"/>
    </location>
</feature>
<feature type="domain" description="Cytochrome b5 heme-binding" evidence="7">
    <location>
        <begin position="14"/>
        <end position="90"/>
    </location>
</feature>
<comment type="similarity">
    <text evidence="4">Belongs to the cytochrome b5 family.</text>
</comment>
<sequence>MEEKQGNSTPEMSPKVYTLKEVSKHESPNDLWMVIYNKVYDVTDFLIDHPGGAEVLFDCGGVDATEAFEDVAHSDDALNMLSPYYMGDLHVKDHLKYDSIRNPSSNMNPARDKSNPSSSIPTKEQKRKSKTKRKKSQTKQSWVTSTQAQAYFILIALALVGILSYLFLQKIKWSKTYL</sequence>
<keyword evidence="9" id="KW-1185">Reference proteome</keyword>
<dbReference type="PANTHER" id="PTHR19359">
    <property type="entry name" value="CYTOCHROME B5"/>
    <property type="match status" value="1"/>
</dbReference>
<evidence type="ECO:0000259" key="7">
    <source>
        <dbReference type="PROSITE" id="PS50255"/>
    </source>
</evidence>
<dbReference type="Proteomes" id="UP001497600">
    <property type="component" value="Chromosome E"/>
</dbReference>
<evidence type="ECO:0000256" key="2">
    <source>
        <dbReference type="ARBA" id="ARBA00022723"/>
    </source>
</evidence>
<feature type="transmembrane region" description="Helical" evidence="6">
    <location>
        <begin position="150"/>
        <end position="168"/>
    </location>
</feature>
<dbReference type="InterPro" id="IPR001199">
    <property type="entry name" value="Cyt_B5-like_heme/steroid-bd"/>
</dbReference>
<evidence type="ECO:0000256" key="5">
    <source>
        <dbReference type="SAM" id="MobiDB-lite"/>
    </source>
</evidence>